<evidence type="ECO:0000256" key="13">
    <source>
        <dbReference type="ARBA" id="ARBA00023136"/>
    </source>
</evidence>
<dbReference type="InterPro" id="IPR000014">
    <property type="entry name" value="PAS"/>
</dbReference>
<dbReference type="GO" id="GO:0006355">
    <property type="term" value="P:regulation of DNA-templated transcription"/>
    <property type="evidence" value="ECO:0007669"/>
    <property type="project" value="InterPro"/>
</dbReference>
<dbReference type="CDD" id="cd00130">
    <property type="entry name" value="PAS"/>
    <property type="match status" value="1"/>
</dbReference>
<dbReference type="SMART" id="SM00387">
    <property type="entry name" value="HATPase_c"/>
    <property type="match status" value="1"/>
</dbReference>
<evidence type="ECO:0000256" key="12">
    <source>
        <dbReference type="ARBA" id="ARBA00023012"/>
    </source>
</evidence>
<dbReference type="InterPro" id="IPR035965">
    <property type="entry name" value="PAS-like_dom_sf"/>
</dbReference>
<dbReference type="Pfam" id="PF00989">
    <property type="entry name" value="PAS"/>
    <property type="match status" value="1"/>
</dbReference>
<evidence type="ECO:0000256" key="7">
    <source>
        <dbReference type="ARBA" id="ARBA00022692"/>
    </source>
</evidence>
<keyword evidence="10" id="KW-0067">ATP-binding</keyword>
<dbReference type="GO" id="GO:0005886">
    <property type="term" value="C:plasma membrane"/>
    <property type="evidence" value="ECO:0007669"/>
    <property type="project" value="UniProtKB-SubCell"/>
</dbReference>
<dbReference type="OrthoDB" id="9792686at2"/>
<dbReference type="EMBL" id="FOOX01000005">
    <property type="protein sequence ID" value="SFG46392.1"/>
    <property type="molecule type" value="Genomic_DNA"/>
</dbReference>
<proteinExistence type="predicted"/>
<dbReference type="InterPro" id="IPR029151">
    <property type="entry name" value="Sensor-like_sf"/>
</dbReference>
<evidence type="ECO:0000256" key="4">
    <source>
        <dbReference type="ARBA" id="ARBA00022475"/>
    </source>
</evidence>
<dbReference type="RefSeq" id="WP_092470646.1">
    <property type="nucleotide sequence ID" value="NZ_FOOX01000005.1"/>
</dbReference>
<dbReference type="Pfam" id="PF17203">
    <property type="entry name" value="sCache_3_2"/>
    <property type="match status" value="1"/>
</dbReference>
<dbReference type="InterPro" id="IPR013767">
    <property type="entry name" value="PAS_fold"/>
</dbReference>
<dbReference type="InterPro" id="IPR033463">
    <property type="entry name" value="sCache_3"/>
</dbReference>
<dbReference type="InterPro" id="IPR036890">
    <property type="entry name" value="HATPase_C_sf"/>
</dbReference>
<keyword evidence="8" id="KW-0547">Nucleotide-binding</keyword>
<protein>
    <recommendedName>
        <fullName evidence="3">histidine kinase</fullName>
        <ecNumber evidence="3">2.7.13.3</ecNumber>
    </recommendedName>
</protein>
<dbReference type="SUPFAM" id="SSF55890">
    <property type="entry name" value="Sporulation response regulatory protein Spo0B"/>
    <property type="match status" value="1"/>
</dbReference>
<dbReference type="InterPro" id="IPR005467">
    <property type="entry name" value="His_kinase_dom"/>
</dbReference>
<keyword evidence="17" id="KW-1185">Reference proteome</keyword>
<dbReference type="STRING" id="341036.SAMN05660649_01715"/>
<keyword evidence="12" id="KW-0902">Two-component regulatory system</keyword>
<sequence length="538" mass="59401">MPLQIKPFTIRLKMAIFAFLLVFAAVLVGGFLFINRFNVMFEEEMGLRAIAIARTLAQMDEIKNNVGSSRGWEVIQPIAEKTRLATGVAYIVVLDMDKIRYSHPVSDRIGKKFTDSDIGAALADHEYVSRAEGVLGPSVRAFVPIKVEEGTLQVGVVVVGVLTPTLVQILRSVHVQIYSFLAVGLIIGIIGSFFMAWNIKKATFSMEPGEIARMLQERVAIFQAMGEGVVAIDTNYCITVLNDEARRLLGVSEDVIGKSIFKVIANTSLPAVIKTGKSQHNQVKAINNTAIISNRVPVKVNGVIVGAVATFKDKTEVNALAEELTGVKSYVEALRVQNHEYMNKLHTIAGLIQLKRYDQAIDYIFDITEEQHKITSLISKRIKDYRLAGMLLGKFARSKELKIKFVININSFLRELPNSISSNSLVVIAGNLIENAFESVRSQNSAEKLVNFSIYEEADKIIMIVQDNGPGIEKGLEEKIFEHGYSTKGERRGIGLYLVQQTLNSLNGKIKISRPSEGGLKMVVEIPVFRELGGVTGD</sequence>
<keyword evidence="13 14" id="KW-0472">Membrane</keyword>
<feature type="domain" description="Histidine kinase" evidence="15">
    <location>
        <begin position="315"/>
        <end position="530"/>
    </location>
</feature>
<evidence type="ECO:0000256" key="11">
    <source>
        <dbReference type="ARBA" id="ARBA00022989"/>
    </source>
</evidence>
<evidence type="ECO:0000256" key="8">
    <source>
        <dbReference type="ARBA" id="ARBA00022741"/>
    </source>
</evidence>
<evidence type="ECO:0000256" key="1">
    <source>
        <dbReference type="ARBA" id="ARBA00000085"/>
    </source>
</evidence>
<name>A0A1I2S0Q4_9FIRM</name>
<dbReference type="InterPro" id="IPR016120">
    <property type="entry name" value="Sig_transdc_His_kin_SpoOB"/>
</dbReference>
<dbReference type="SUPFAM" id="SSF55874">
    <property type="entry name" value="ATPase domain of HSP90 chaperone/DNA topoisomerase II/histidine kinase"/>
    <property type="match status" value="1"/>
</dbReference>
<dbReference type="FunFam" id="1.10.287.130:FF:000011">
    <property type="entry name" value="Sensor histidine kinase DcuS"/>
    <property type="match status" value="1"/>
</dbReference>
<evidence type="ECO:0000256" key="2">
    <source>
        <dbReference type="ARBA" id="ARBA00004651"/>
    </source>
</evidence>
<evidence type="ECO:0000313" key="16">
    <source>
        <dbReference type="EMBL" id="SFG46392.1"/>
    </source>
</evidence>
<organism evidence="16 17">
    <name type="scientific">Desulfotruncus arcticus DSM 17038</name>
    <dbReference type="NCBI Taxonomy" id="1121424"/>
    <lineage>
        <taxon>Bacteria</taxon>
        <taxon>Bacillati</taxon>
        <taxon>Bacillota</taxon>
        <taxon>Clostridia</taxon>
        <taxon>Eubacteriales</taxon>
        <taxon>Desulfallaceae</taxon>
        <taxon>Desulfotruncus</taxon>
    </lineage>
</organism>
<dbReference type="Gene3D" id="1.10.287.130">
    <property type="match status" value="1"/>
</dbReference>
<dbReference type="GO" id="GO:0000155">
    <property type="term" value="F:phosphorelay sensor kinase activity"/>
    <property type="evidence" value="ECO:0007669"/>
    <property type="project" value="InterPro"/>
</dbReference>
<keyword evidence="9 16" id="KW-0418">Kinase</keyword>
<evidence type="ECO:0000256" key="14">
    <source>
        <dbReference type="SAM" id="Phobius"/>
    </source>
</evidence>
<dbReference type="Pfam" id="PF02518">
    <property type="entry name" value="HATPase_c"/>
    <property type="match status" value="1"/>
</dbReference>
<keyword evidence="4" id="KW-1003">Cell membrane</keyword>
<dbReference type="InterPro" id="IPR003594">
    <property type="entry name" value="HATPase_dom"/>
</dbReference>
<keyword evidence="6" id="KW-0808">Transferase</keyword>
<feature type="transmembrane region" description="Helical" evidence="14">
    <location>
        <begin position="12"/>
        <end position="34"/>
    </location>
</feature>
<evidence type="ECO:0000256" key="5">
    <source>
        <dbReference type="ARBA" id="ARBA00022553"/>
    </source>
</evidence>
<dbReference type="PRINTS" id="PR00344">
    <property type="entry name" value="BCTRLSENSOR"/>
</dbReference>
<dbReference type="Gene3D" id="3.30.565.10">
    <property type="entry name" value="Histidine kinase-like ATPase, C-terminal domain"/>
    <property type="match status" value="1"/>
</dbReference>
<evidence type="ECO:0000256" key="9">
    <source>
        <dbReference type="ARBA" id="ARBA00022777"/>
    </source>
</evidence>
<dbReference type="SMART" id="SM00091">
    <property type="entry name" value="PAS"/>
    <property type="match status" value="1"/>
</dbReference>
<dbReference type="PANTHER" id="PTHR43547:SF10">
    <property type="entry name" value="SENSOR HISTIDINE KINASE DCUS"/>
    <property type="match status" value="1"/>
</dbReference>
<accession>A0A1I2S0Q4</accession>
<evidence type="ECO:0000259" key="15">
    <source>
        <dbReference type="PROSITE" id="PS50109"/>
    </source>
</evidence>
<dbReference type="SUPFAM" id="SSF55785">
    <property type="entry name" value="PYP-like sensor domain (PAS domain)"/>
    <property type="match status" value="1"/>
</dbReference>
<dbReference type="Pfam" id="PF14689">
    <property type="entry name" value="SPOB_a"/>
    <property type="match status" value="1"/>
</dbReference>
<gene>
    <name evidence="16" type="ORF">SAMN05660649_01715</name>
</gene>
<comment type="catalytic activity">
    <reaction evidence="1">
        <text>ATP + protein L-histidine = ADP + protein N-phospho-L-histidine.</text>
        <dbReference type="EC" id="2.7.13.3"/>
    </reaction>
</comment>
<evidence type="ECO:0000256" key="10">
    <source>
        <dbReference type="ARBA" id="ARBA00022840"/>
    </source>
</evidence>
<keyword evidence="5" id="KW-0597">Phosphoprotein</keyword>
<dbReference type="EC" id="2.7.13.3" evidence="3"/>
<dbReference type="FunFam" id="3.30.450.20:FF:000018">
    <property type="entry name" value="Sensor histidine kinase DcuS"/>
    <property type="match status" value="1"/>
</dbReference>
<dbReference type="Proteomes" id="UP000199337">
    <property type="component" value="Unassembled WGS sequence"/>
</dbReference>
<dbReference type="SUPFAM" id="SSF103190">
    <property type="entry name" value="Sensory domain-like"/>
    <property type="match status" value="1"/>
</dbReference>
<dbReference type="PANTHER" id="PTHR43547">
    <property type="entry name" value="TWO-COMPONENT HISTIDINE KINASE"/>
    <property type="match status" value="1"/>
</dbReference>
<keyword evidence="11 14" id="KW-1133">Transmembrane helix</keyword>
<dbReference type="Gene3D" id="3.30.450.20">
    <property type="entry name" value="PAS domain"/>
    <property type="match status" value="2"/>
</dbReference>
<evidence type="ECO:0000313" key="17">
    <source>
        <dbReference type="Proteomes" id="UP000199337"/>
    </source>
</evidence>
<dbReference type="InterPro" id="IPR004358">
    <property type="entry name" value="Sig_transdc_His_kin-like_C"/>
</dbReference>
<dbReference type="AlphaFoldDB" id="A0A1I2S0Q4"/>
<feature type="transmembrane region" description="Helical" evidence="14">
    <location>
        <begin position="177"/>
        <end position="197"/>
    </location>
</feature>
<dbReference type="GO" id="GO:0005524">
    <property type="term" value="F:ATP binding"/>
    <property type="evidence" value="ECO:0007669"/>
    <property type="project" value="UniProtKB-KW"/>
</dbReference>
<evidence type="ECO:0000256" key="3">
    <source>
        <dbReference type="ARBA" id="ARBA00012438"/>
    </source>
</evidence>
<reference evidence="17" key="1">
    <citation type="submission" date="2016-10" db="EMBL/GenBank/DDBJ databases">
        <authorList>
            <person name="Varghese N."/>
            <person name="Submissions S."/>
        </authorList>
    </citation>
    <scope>NUCLEOTIDE SEQUENCE [LARGE SCALE GENOMIC DNA]</scope>
    <source>
        <strain evidence="17">DSM 17038</strain>
    </source>
</reference>
<dbReference type="PROSITE" id="PS50109">
    <property type="entry name" value="HIS_KIN"/>
    <property type="match status" value="1"/>
</dbReference>
<dbReference type="InterPro" id="IPR039506">
    <property type="entry name" value="SPOB_a"/>
</dbReference>
<keyword evidence="7 14" id="KW-0812">Transmembrane</keyword>
<evidence type="ECO:0000256" key="6">
    <source>
        <dbReference type="ARBA" id="ARBA00022679"/>
    </source>
</evidence>
<comment type="subcellular location">
    <subcellularLocation>
        <location evidence="2">Cell membrane</location>
        <topology evidence="2">Multi-pass membrane protein</topology>
    </subcellularLocation>
</comment>